<feature type="compositionally biased region" description="Polar residues" evidence="1">
    <location>
        <begin position="585"/>
        <end position="606"/>
    </location>
</feature>
<organism evidence="2 3">
    <name type="scientific">Pichia kudriavzevii</name>
    <name type="common">Yeast</name>
    <name type="synonym">Issatchenkia orientalis</name>
    <dbReference type="NCBI Taxonomy" id="4909"/>
    <lineage>
        <taxon>Eukaryota</taxon>
        <taxon>Fungi</taxon>
        <taxon>Dikarya</taxon>
        <taxon>Ascomycota</taxon>
        <taxon>Saccharomycotina</taxon>
        <taxon>Pichiomycetes</taxon>
        <taxon>Pichiales</taxon>
        <taxon>Pichiaceae</taxon>
        <taxon>Pichia</taxon>
    </lineage>
</organism>
<dbReference type="PANTHER" id="PTHR19321">
    <property type="entry name" value="PROTEIN REGULATOR OF CYTOKINESIS 1 PRC1-RELATED"/>
    <property type="match status" value="1"/>
</dbReference>
<accession>A0A1V2LR38</accession>
<reference evidence="3" key="1">
    <citation type="journal article" date="2017" name="Genome Announc.">
        <title>Genome sequences of Cyberlindnera fabianii 65, Pichia kudriavzevii 129, and Saccharomyces cerevisiae 131 isolated from fermented masau fruits in Zimbabwe.</title>
        <authorList>
            <person name="van Rijswijck I.M.H."/>
            <person name="Derks M.F.L."/>
            <person name="Abee T."/>
            <person name="de Ridder D."/>
            <person name="Smid E.J."/>
        </authorList>
    </citation>
    <scope>NUCLEOTIDE SEQUENCE [LARGE SCALE GENOMIC DNA]</scope>
    <source>
        <strain evidence="3">129</strain>
    </source>
</reference>
<dbReference type="InterPro" id="IPR007145">
    <property type="entry name" value="MAP65_Ase1_PRC1"/>
</dbReference>
<evidence type="ECO:0000313" key="3">
    <source>
        <dbReference type="Proteomes" id="UP000189274"/>
    </source>
</evidence>
<feature type="region of interest" description="Disordered" evidence="1">
    <location>
        <begin position="713"/>
        <end position="737"/>
    </location>
</feature>
<feature type="compositionally biased region" description="Polar residues" evidence="1">
    <location>
        <begin position="631"/>
        <end position="664"/>
    </location>
</feature>
<dbReference type="Proteomes" id="UP000189274">
    <property type="component" value="Unassembled WGS sequence"/>
</dbReference>
<sequence>MSESSTSVADILSTLSKEQLMGLISQLVATSQQSPSNTNNNNDNDVKDDAQVVANQNDNPTKLKNELHTLNNTEVEPEVFELPIDEIVNKINQISDLASLLGNKEVKLRKWYHSLQMTFDNFISDLDLEKERIKNDIIKSLETITRIFSITSTFTLVESLDESVLTTAVRKLIMDYKSESLDNLERYCNENLSLLSLSKDIDENLLKLIPVLSQKLLTFSKKLKHFYSLYDLVDDYKFQDSHFLENLPSRDDINLFNQINRATDIKTILQTNFNKINPMIIEQLDLETLKIKEFIATKLQTLRSLMKKVVALNHELYTNKESNYISLPATINDDEKILLNIGLKTSVFREYEEKLHSYQQLRESRQETLSVYLEKVKHLWSILRPESDEIQDFLRENKNLYTESLMNFENLLIQLEEEKTANIKQFIYNARSKIEGYWNILMYDGDARSKFEEFYVDDETLFDEALLDSHLTELDRLRRECEAIQPLLSLISALNGLIEEKKKLVESSKDVSRLKKRNAFKILRMEELTTNKLNKEFPIVINEIKSKIKEFEGQNGRTFQLNGAPYIEELESIESKYLPRRRSNISHFNSPTVAPTKKGTMNSKGVTRQKRDLITPSRSVIRRRDVNQMTNPFLSRNTSPMKSQANTATPLPSTNTRFTPQSLSKDCVASRGRSPLRKLDLSASIKMNTLETAKQSPCMPVLSSSVSKTISNSSAKRSVLSSNLRMSSPNDNRTSVRTRSPMKTVTNRFNRDNCINNEIKLKIPNRDTPSEPPVEELSDSILEYSDEEQNVKLDVSTQNKENSKLSLMTIFADNNPLSNNNHMLSQFNLSLDSETF</sequence>
<dbReference type="GO" id="GO:0005737">
    <property type="term" value="C:cytoplasm"/>
    <property type="evidence" value="ECO:0007669"/>
    <property type="project" value="TreeGrafter"/>
</dbReference>
<dbReference type="Pfam" id="PF03999">
    <property type="entry name" value="MAP65_ASE1"/>
    <property type="match status" value="1"/>
</dbReference>
<name>A0A1V2LR38_PICKU</name>
<feature type="compositionally biased region" description="Polar residues" evidence="1">
    <location>
        <begin position="715"/>
        <end position="737"/>
    </location>
</feature>
<dbReference type="EMBL" id="MQVM01000004">
    <property type="protein sequence ID" value="ONH76301.1"/>
    <property type="molecule type" value="Genomic_DNA"/>
</dbReference>
<comment type="caution">
    <text evidence="2">The sequence shown here is derived from an EMBL/GenBank/DDBJ whole genome shotgun (WGS) entry which is preliminary data.</text>
</comment>
<dbReference type="Gene3D" id="1.20.58.1520">
    <property type="match status" value="1"/>
</dbReference>
<gene>
    <name evidence="2" type="ORF">BOH78_1181</name>
</gene>
<feature type="region of interest" description="Disordered" evidence="1">
    <location>
        <begin position="631"/>
        <end position="671"/>
    </location>
</feature>
<dbReference type="GO" id="GO:1990023">
    <property type="term" value="C:mitotic spindle midzone"/>
    <property type="evidence" value="ECO:0007669"/>
    <property type="project" value="TreeGrafter"/>
</dbReference>
<dbReference type="GO" id="GO:0051256">
    <property type="term" value="P:mitotic spindle midzone assembly"/>
    <property type="evidence" value="ECO:0007669"/>
    <property type="project" value="TreeGrafter"/>
</dbReference>
<dbReference type="GO" id="GO:0008017">
    <property type="term" value="F:microtubule binding"/>
    <property type="evidence" value="ECO:0007669"/>
    <property type="project" value="InterPro"/>
</dbReference>
<proteinExistence type="predicted"/>
<evidence type="ECO:0000256" key="1">
    <source>
        <dbReference type="SAM" id="MobiDB-lite"/>
    </source>
</evidence>
<feature type="region of interest" description="Disordered" evidence="1">
    <location>
        <begin position="585"/>
        <end position="607"/>
    </location>
</feature>
<dbReference type="VEuPathDB" id="FungiDB:C5L36_0C10360"/>
<evidence type="ECO:0000313" key="2">
    <source>
        <dbReference type="EMBL" id="ONH76301.1"/>
    </source>
</evidence>
<dbReference type="PANTHER" id="PTHR19321:SF41">
    <property type="entry name" value="FASCETTO-RELATED"/>
    <property type="match status" value="1"/>
</dbReference>
<protein>
    <submittedName>
        <fullName evidence="2">Anaphase spindle elongation protein</fullName>
    </submittedName>
</protein>
<dbReference type="AlphaFoldDB" id="A0A1V2LR38"/>